<organism evidence="2">
    <name type="scientific">Timema tahoe</name>
    <dbReference type="NCBI Taxonomy" id="61484"/>
    <lineage>
        <taxon>Eukaryota</taxon>
        <taxon>Metazoa</taxon>
        <taxon>Ecdysozoa</taxon>
        <taxon>Arthropoda</taxon>
        <taxon>Hexapoda</taxon>
        <taxon>Insecta</taxon>
        <taxon>Pterygota</taxon>
        <taxon>Neoptera</taxon>
        <taxon>Polyneoptera</taxon>
        <taxon>Phasmatodea</taxon>
        <taxon>Timematodea</taxon>
        <taxon>Timematoidea</taxon>
        <taxon>Timematidae</taxon>
        <taxon>Timema</taxon>
    </lineage>
</organism>
<reference evidence="2" key="1">
    <citation type="submission" date="2020-11" db="EMBL/GenBank/DDBJ databases">
        <authorList>
            <person name="Tran Van P."/>
        </authorList>
    </citation>
    <scope>NUCLEOTIDE SEQUENCE</scope>
</reference>
<feature type="region of interest" description="Disordered" evidence="1">
    <location>
        <begin position="284"/>
        <end position="354"/>
    </location>
</feature>
<dbReference type="EMBL" id="OE007968">
    <property type="protein sequence ID" value="CAD7463407.1"/>
    <property type="molecule type" value="Genomic_DNA"/>
</dbReference>
<evidence type="ECO:0000256" key="1">
    <source>
        <dbReference type="SAM" id="MobiDB-lite"/>
    </source>
</evidence>
<feature type="compositionally biased region" description="Low complexity" evidence="1">
    <location>
        <begin position="329"/>
        <end position="353"/>
    </location>
</feature>
<protein>
    <submittedName>
        <fullName evidence="2">Uncharacterized protein</fullName>
    </submittedName>
</protein>
<evidence type="ECO:0000313" key="2">
    <source>
        <dbReference type="EMBL" id="CAD7463407.1"/>
    </source>
</evidence>
<dbReference type="AlphaFoldDB" id="A0A7R9P0P0"/>
<name>A0A7R9P0P0_9NEOP</name>
<feature type="compositionally biased region" description="Low complexity" evidence="1">
    <location>
        <begin position="299"/>
        <end position="315"/>
    </location>
</feature>
<proteinExistence type="predicted"/>
<sequence>MQLSAADMKPGVNVQVSANQGLYFSQQTSPPESCYTVSQSQTINFTQQSMRQRPQQTRPAGVVESSLVAQQHATLLQQQQILRAQHQQQQQQQAAAAAQQHLMGPVPRGPPPEYKPSPQLIHGLMGQQQKFAVAGSRQRTQQPMPASGPMMRPQQQNQALHGGGSMFMPGMPGMGTQHHSMAPQHRLPGYARPTPNTRPPNVAIGQDGMGRGVPGDWRHVFMSQQQQQQGVMYSNPQIRANYQHQGGQFSVQGGHQMSAAAVQMQQMNRSPVNQMQMLTQQQQVAMGLSQQGPGPAGPNPNQMSMNMQMNQAMSVSGGGGSPHPHHHPSNNPQQQSVGYTGSPGPAPTTPSSSIPAEFSLELLDNFPTGGDSGDLFLDPGAAFNLHDIL</sequence>
<accession>A0A7R9P0P0</accession>
<feature type="region of interest" description="Disordered" evidence="1">
    <location>
        <begin position="87"/>
        <end position="158"/>
    </location>
</feature>
<feature type="compositionally biased region" description="Low complexity" evidence="1">
    <location>
        <begin position="87"/>
        <end position="102"/>
    </location>
</feature>
<gene>
    <name evidence="2" type="ORF">TTEB3V08_LOCUS11292</name>
</gene>